<proteinExistence type="predicted"/>
<evidence type="ECO:0000256" key="5">
    <source>
        <dbReference type="SAM" id="MobiDB-lite"/>
    </source>
</evidence>
<dbReference type="AlphaFoldDB" id="A0A445KPI0"/>
<comment type="subcellular location">
    <subcellularLocation>
        <location evidence="1">Nucleus</location>
    </subcellularLocation>
</comment>
<name>A0A445KPI0_GLYSO</name>
<dbReference type="GO" id="GO:0003677">
    <property type="term" value="F:DNA binding"/>
    <property type="evidence" value="ECO:0007669"/>
    <property type="project" value="InterPro"/>
</dbReference>
<keyword evidence="3" id="KW-0804">Transcription</keyword>
<dbReference type="SUPFAM" id="SSF46689">
    <property type="entry name" value="Homeodomain-like"/>
    <property type="match status" value="1"/>
</dbReference>
<feature type="compositionally biased region" description="Basic and acidic residues" evidence="5">
    <location>
        <begin position="32"/>
        <end position="52"/>
    </location>
</feature>
<evidence type="ECO:0000256" key="4">
    <source>
        <dbReference type="ARBA" id="ARBA00023242"/>
    </source>
</evidence>
<evidence type="ECO:0000256" key="1">
    <source>
        <dbReference type="ARBA" id="ARBA00004123"/>
    </source>
</evidence>
<dbReference type="InterPro" id="IPR046955">
    <property type="entry name" value="PHR1-like"/>
</dbReference>
<dbReference type="EMBL" id="QZWG01000005">
    <property type="protein sequence ID" value="RZC12684.1"/>
    <property type="molecule type" value="Genomic_DNA"/>
</dbReference>
<dbReference type="GO" id="GO:0005634">
    <property type="term" value="C:nucleus"/>
    <property type="evidence" value="ECO:0007669"/>
    <property type="project" value="UniProtKB-SubCell"/>
</dbReference>
<keyword evidence="8" id="KW-1185">Reference proteome</keyword>
<dbReference type="PANTHER" id="PTHR31314:SF128">
    <property type="entry name" value="OS11G0106100 PROTEIN"/>
    <property type="match status" value="1"/>
</dbReference>
<feature type="compositionally biased region" description="Polar residues" evidence="5">
    <location>
        <begin position="16"/>
        <end position="27"/>
    </location>
</feature>
<evidence type="ECO:0000313" key="7">
    <source>
        <dbReference type="EMBL" id="RZC12684.1"/>
    </source>
</evidence>
<accession>A0A445KPI0</accession>
<feature type="region of interest" description="Disordered" evidence="5">
    <location>
        <begin position="359"/>
        <end position="401"/>
    </location>
</feature>
<feature type="compositionally biased region" description="Basic and acidic residues" evidence="5">
    <location>
        <begin position="1"/>
        <end position="10"/>
    </location>
</feature>
<reference evidence="7 8" key="1">
    <citation type="submission" date="2018-09" db="EMBL/GenBank/DDBJ databases">
        <title>A high-quality reference genome of wild soybean provides a powerful tool to mine soybean genomes.</title>
        <authorList>
            <person name="Xie M."/>
            <person name="Chung C.Y.L."/>
            <person name="Li M.-W."/>
            <person name="Wong F.-L."/>
            <person name="Chan T.-F."/>
            <person name="Lam H.-M."/>
        </authorList>
    </citation>
    <scope>NUCLEOTIDE SEQUENCE [LARGE SCALE GENOMIC DNA]</scope>
    <source>
        <strain evidence="8">cv. W05</strain>
        <tissue evidence="7">Hypocotyl of etiolated seedlings</tissue>
    </source>
</reference>
<keyword evidence="2" id="KW-0805">Transcription regulation</keyword>
<evidence type="ECO:0000313" key="8">
    <source>
        <dbReference type="Proteomes" id="UP000289340"/>
    </source>
</evidence>
<dbReference type="NCBIfam" id="TIGR01557">
    <property type="entry name" value="myb_SHAQKYF"/>
    <property type="match status" value="1"/>
</dbReference>
<dbReference type="InterPro" id="IPR001005">
    <property type="entry name" value="SANT/Myb"/>
</dbReference>
<dbReference type="InterPro" id="IPR009057">
    <property type="entry name" value="Homeodomain-like_sf"/>
</dbReference>
<protein>
    <submittedName>
        <fullName evidence="7">Putative Myb family transcription factor</fullName>
    </submittedName>
</protein>
<evidence type="ECO:0000256" key="3">
    <source>
        <dbReference type="ARBA" id="ARBA00023163"/>
    </source>
</evidence>
<dbReference type="PROSITE" id="PS51294">
    <property type="entry name" value="HTH_MYB"/>
    <property type="match status" value="1"/>
</dbReference>
<gene>
    <name evidence="7" type="ORF">D0Y65_012442</name>
</gene>
<keyword evidence="4" id="KW-0539">Nucleus</keyword>
<organism evidence="7 8">
    <name type="scientific">Glycine soja</name>
    <name type="common">Wild soybean</name>
    <dbReference type="NCBI Taxonomy" id="3848"/>
    <lineage>
        <taxon>Eukaryota</taxon>
        <taxon>Viridiplantae</taxon>
        <taxon>Streptophyta</taxon>
        <taxon>Embryophyta</taxon>
        <taxon>Tracheophyta</taxon>
        <taxon>Spermatophyta</taxon>
        <taxon>Magnoliopsida</taxon>
        <taxon>eudicotyledons</taxon>
        <taxon>Gunneridae</taxon>
        <taxon>Pentapetalae</taxon>
        <taxon>rosids</taxon>
        <taxon>fabids</taxon>
        <taxon>Fabales</taxon>
        <taxon>Fabaceae</taxon>
        <taxon>Papilionoideae</taxon>
        <taxon>50 kb inversion clade</taxon>
        <taxon>NPAAA clade</taxon>
        <taxon>indigoferoid/millettioid clade</taxon>
        <taxon>Phaseoleae</taxon>
        <taxon>Glycine</taxon>
        <taxon>Glycine subgen. Soja</taxon>
    </lineage>
</organism>
<evidence type="ECO:0000259" key="6">
    <source>
        <dbReference type="PROSITE" id="PS51294"/>
    </source>
</evidence>
<dbReference type="InterPro" id="IPR017930">
    <property type="entry name" value="Myb_dom"/>
</dbReference>
<evidence type="ECO:0000256" key="2">
    <source>
        <dbReference type="ARBA" id="ARBA00023015"/>
    </source>
</evidence>
<comment type="caution">
    <text evidence="7">The sequence shown here is derived from an EMBL/GenBank/DDBJ whole genome shotgun (WGS) entry which is preliminary data.</text>
</comment>
<dbReference type="Proteomes" id="UP000289340">
    <property type="component" value="Chromosome 5"/>
</dbReference>
<dbReference type="Pfam" id="PF00249">
    <property type="entry name" value="Myb_DNA-binding"/>
    <property type="match status" value="1"/>
</dbReference>
<feature type="region of interest" description="Disordered" evidence="5">
    <location>
        <begin position="1"/>
        <end position="76"/>
    </location>
</feature>
<dbReference type="Gene3D" id="1.10.10.60">
    <property type="entry name" value="Homeodomain-like"/>
    <property type="match status" value="1"/>
</dbReference>
<sequence length="401" mass="45848">MSDEYERSEHADDDSSMGSSQKCSSFDLNEEASSKDNNDNDDKGFEEAREEGTSTNKSSSMTKEGSNERRGGVRQYVRSKMPRLRWTPELHLSFVHAVERLGGQERATPKLVLQLMNVRGLSIAHVKSHLQMYRSKKLDEAGQVLGQTYKSTHELGRISHVAHQSMNPRQHFKMGNGGIILASDYNDHSYFHGLMHPCSLSHSHTKAIDSRRQQWYFNNHQPFRRPSYFSNEVVSSTALQTQGRSLSSNQINLMDATSIAPMRPSQFLEEKKWPPLDIMNNHHWKKRLPANITSNAVSQPVVHQFGTTAASLLRPSELNFGNNTRIKEHLSNSDEHRNYSNSFKLEFEPPFRIKSNQEKLQKENQWAPDLRLSLSQRDGNNDGKTDHCRETQEINTKLSLS</sequence>
<feature type="compositionally biased region" description="Basic and acidic residues" evidence="5">
    <location>
        <begin position="379"/>
        <end position="392"/>
    </location>
</feature>
<dbReference type="FunFam" id="1.10.10.60:FF:000002">
    <property type="entry name" value="Myb family transcription factor"/>
    <property type="match status" value="1"/>
</dbReference>
<feature type="compositionally biased region" description="Polar residues" evidence="5">
    <location>
        <begin position="53"/>
        <end position="64"/>
    </location>
</feature>
<dbReference type="Gramene" id="XM_028377061.1">
    <property type="protein sequence ID" value="XP_028232862.1"/>
    <property type="gene ID" value="LOC114412942"/>
</dbReference>
<dbReference type="GO" id="GO:0003700">
    <property type="term" value="F:DNA-binding transcription factor activity"/>
    <property type="evidence" value="ECO:0007669"/>
    <property type="project" value="InterPro"/>
</dbReference>
<dbReference type="PANTHER" id="PTHR31314">
    <property type="entry name" value="MYB FAMILY TRANSCRIPTION FACTOR PHL7-LIKE"/>
    <property type="match status" value="1"/>
</dbReference>
<feature type="domain" description="HTH myb-type" evidence="6">
    <location>
        <begin position="78"/>
        <end position="138"/>
    </location>
</feature>
<dbReference type="InterPro" id="IPR006447">
    <property type="entry name" value="Myb_dom_plants"/>
</dbReference>